<keyword evidence="8" id="KW-0732">Signal</keyword>
<dbReference type="WBParaSite" id="Pan_g7742.t1">
    <property type="protein sequence ID" value="Pan_g7742.t1"/>
    <property type="gene ID" value="Pan_g7742"/>
</dbReference>
<sequence length="697" mass="80087">MKLSVIFLWFASVYNGNAASLPDHYKTLESLLLHRMNFSADPCNDFYNYACGNFDDSAAVVSTENNRILQNGLYELMNDKHQDYALSSTAIQKGLKYYQACLKYRGGYVSYIRRRVQIFLDAFNLPYGIFLRDVPNLWITREQWTNYLKYVHDEFFVEPFFTIQSFPYSFFGKKTEGESGWFFGITPLVEAFDAKLYTCESRKSLLKEYENSVQEVVNVMKFIATKENVKKIAKELMEFELKLVSVKCDNEAETGDAEINGRPRPYKLREMGNQEWPVDIEKYLKKLIVTSTGNRNVDYGNLNILTWPSHTAVLNDAFDSTPDSTILRYLYFRIVQKAVKETPNRNCLENLTLLPLIKSRIYTEAKYPSIVERESIRSLTTIIAKTIKKVLEGMITSMPWVREDKVTYNGLVAKFKSLKTHVAIEDNLLNNTWLDNYHAKLNFDKISAFLDLYWQVKKFNMYSKVRKLFSDPDSFETDLTDENAAYKPMTNTLVIYDGILTAPHFNFDYPFSFNMGNTGGTIGHEITHAFDTTGITYDDTGAKKPILSKSAKQKLQEMVDCVIDHYSNIQVLPNTFNVTHVDGTNTIGENMADIGGLDAAYRAFKILERQYGGEKRLRHPQLRKLTHDQLFFLGFSNFFCTKRSGKDLEKQLQTDVHAPSVARVQGTMNNLPAFAKAFKCPPGSKHAPETHCKVWTV</sequence>
<dbReference type="GO" id="GO:0004222">
    <property type="term" value="F:metalloendopeptidase activity"/>
    <property type="evidence" value="ECO:0007669"/>
    <property type="project" value="InterPro"/>
</dbReference>
<dbReference type="InterPro" id="IPR008753">
    <property type="entry name" value="Peptidase_M13_N"/>
</dbReference>
<dbReference type="InterPro" id="IPR024079">
    <property type="entry name" value="MetalloPept_cat_dom_sf"/>
</dbReference>
<dbReference type="PROSITE" id="PS51885">
    <property type="entry name" value="NEPRILYSIN"/>
    <property type="match status" value="1"/>
</dbReference>
<evidence type="ECO:0000256" key="1">
    <source>
        <dbReference type="ARBA" id="ARBA00001947"/>
    </source>
</evidence>
<evidence type="ECO:0000256" key="5">
    <source>
        <dbReference type="ARBA" id="ARBA00022801"/>
    </source>
</evidence>
<proteinExistence type="inferred from homology"/>
<evidence type="ECO:0000313" key="12">
    <source>
        <dbReference type="WBParaSite" id="Pan_g7742.t1"/>
    </source>
</evidence>
<name>A0A7E5A0R7_PANRE</name>
<dbReference type="SUPFAM" id="SSF55486">
    <property type="entry name" value="Metalloproteases ('zincins'), catalytic domain"/>
    <property type="match status" value="1"/>
</dbReference>
<evidence type="ECO:0000313" key="11">
    <source>
        <dbReference type="Proteomes" id="UP000492821"/>
    </source>
</evidence>
<dbReference type="Gene3D" id="1.10.1380.10">
    <property type="entry name" value="Neutral endopeptidase , domain2"/>
    <property type="match status" value="1"/>
</dbReference>
<dbReference type="InterPro" id="IPR042089">
    <property type="entry name" value="Peptidase_M13_dom_2"/>
</dbReference>
<accession>A0A7E5A0R7</accession>
<keyword evidence="3" id="KW-0645">Protease</keyword>
<dbReference type="PANTHER" id="PTHR11733:SF240">
    <property type="entry name" value="GH14155P-RELATED"/>
    <property type="match status" value="1"/>
</dbReference>
<keyword evidence="4" id="KW-0479">Metal-binding</keyword>
<dbReference type="AlphaFoldDB" id="A0A7E5A0R7"/>
<dbReference type="PANTHER" id="PTHR11733">
    <property type="entry name" value="ZINC METALLOPROTEASE FAMILY M13 NEPRILYSIN-RELATED"/>
    <property type="match status" value="1"/>
</dbReference>
<dbReference type="GO" id="GO:0005886">
    <property type="term" value="C:plasma membrane"/>
    <property type="evidence" value="ECO:0007669"/>
    <property type="project" value="TreeGrafter"/>
</dbReference>
<organism evidence="11 12">
    <name type="scientific">Panagrellus redivivus</name>
    <name type="common">Microworm</name>
    <dbReference type="NCBI Taxonomy" id="6233"/>
    <lineage>
        <taxon>Eukaryota</taxon>
        <taxon>Metazoa</taxon>
        <taxon>Ecdysozoa</taxon>
        <taxon>Nematoda</taxon>
        <taxon>Chromadorea</taxon>
        <taxon>Rhabditida</taxon>
        <taxon>Tylenchina</taxon>
        <taxon>Panagrolaimomorpha</taxon>
        <taxon>Panagrolaimoidea</taxon>
        <taxon>Panagrolaimidae</taxon>
        <taxon>Panagrellus</taxon>
    </lineage>
</organism>
<evidence type="ECO:0000256" key="8">
    <source>
        <dbReference type="SAM" id="SignalP"/>
    </source>
</evidence>
<dbReference type="Proteomes" id="UP000492821">
    <property type="component" value="Unassembled WGS sequence"/>
</dbReference>
<evidence type="ECO:0000256" key="6">
    <source>
        <dbReference type="ARBA" id="ARBA00022833"/>
    </source>
</evidence>
<dbReference type="GO" id="GO:0016485">
    <property type="term" value="P:protein processing"/>
    <property type="evidence" value="ECO:0007669"/>
    <property type="project" value="TreeGrafter"/>
</dbReference>
<reference evidence="11" key="1">
    <citation type="journal article" date="2013" name="Genetics">
        <title>The draft genome and transcriptome of Panagrellus redivivus are shaped by the harsh demands of a free-living lifestyle.</title>
        <authorList>
            <person name="Srinivasan J."/>
            <person name="Dillman A.R."/>
            <person name="Macchietto M.G."/>
            <person name="Heikkinen L."/>
            <person name="Lakso M."/>
            <person name="Fracchia K.M."/>
            <person name="Antoshechkin I."/>
            <person name="Mortazavi A."/>
            <person name="Wong G."/>
            <person name="Sternberg P.W."/>
        </authorList>
    </citation>
    <scope>NUCLEOTIDE SEQUENCE [LARGE SCALE GENOMIC DNA]</scope>
    <source>
        <strain evidence="11">MT8872</strain>
    </source>
</reference>
<evidence type="ECO:0000256" key="3">
    <source>
        <dbReference type="ARBA" id="ARBA00022670"/>
    </source>
</evidence>
<dbReference type="Pfam" id="PF01431">
    <property type="entry name" value="Peptidase_M13"/>
    <property type="match status" value="1"/>
</dbReference>
<feature type="signal peptide" evidence="8">
    <location>
        <begin position="1"/>
        <end position="18"/>
    </location>
</feature>
<keyword evidence="11" id="KW-1185">Reference proteome</keyword>
<dbReference type="PRINTS" id="PR00786">
    <property type="entry name" value="NEPRILYSIN"/>
</dbReference>
<evidence type="ECO:0000256" key="2">
    <source>
        <dbReference type="ARBA" id="ARBA00007357"/>
    </source>
</evidence>
<protein>
    <submittedName>
        <fullName evidence="12">Neprilysin</fullName>
    </submittedName>
</protein>
<keyword evidence="6" id="KW-0862">Zinc</keyword>
<dbReference type="InterPro" id="IPR018497">
    <property type="entry name" value="Peptidase_M13_C"/>
</dbReference>
<feature type="domain" description="Peptidase M13 N-terminal" evidence="10">
    <location>
        <begin position="42"/>
        <end position="367"/>
    </location>
</feature>
<comment type="cofactor">
    <cofactor evidence="1">
        <name>Zn(2+)</name>
        <dbReference type="ChEBI" id="CHEBI:29105"/>
    </cofactor>
</comment>
<evidence type="ECO:0000256" key="4">
    <source>
        <dbReference type="ARBA" id="ARBA00022723"/>
    </source>
</evidence>
<keyword evidence="5" id="KW-0378">Hydrolase</keyword>
<dbReference type="Gene3D" id="3.40.390.10">
    <property type="entry name" value="Collagenase (Catalytic Domain)"/>
    <property type="match status" value="1"/>
</dbReference>
<evidence type="ECO:0000259" key="9">
    <source>
        <dbReference type="Pfam" id="PF01431"/>
    </source>
</evidence>
<keyword evidence="7" id="KW-0482">Metalloprotease</keyword>
<evidence type="ECO:0000256" key="7">
    <source>
        <dbReference type="ARBA" id="ARBA00023049"/>
    </source>
</evidence>
<dbReference type="Pfam" id="PF05649">
    <property type="entry name" value="Peptidase_M13_N"/>
    <property type="match status" value="1"/>
</dbReference>
<feature type="chain" id="PRO_5028934188" evidence="8">
    <location>
        <begin position="19"/>
        <end position="697"/>
    </location>
</feature>
<reference evidence="12" key="2">
    <citation type="submission" date="2020-10" db="UniProtKB">
        <authorList>
            <consortium name="WormBaseParasite"/>
        </authorList>
    </citation>
    <scope>IDENTIFICATION</scope>
</reference>
<dbReference type="CDD" id="cd08662">
    <property type="entry name" value="M13"/>
    <property type="match status" value="1"/>
</dbReference>
<evidence type="ECO:0000259" key="10">
    <source>
        <dbReference type="Pfam" id="PF05649"/>
    </source>
</evidence>
<dbReference type="GO" id="GO:0046872">
    <property type="term" value="F:metal ion binding"/>
    <property type="evidence" value="ECO:0007669"/>
    <property type="project" value="UniProtKB-KW"/>
</dbReference>
<dbReference type="InterPro" id="IPR000718">
    <property type="entry name" value="Peptidase_M13"/>
</dbReference>
<comment type="similarity">
    <text evidence="2">Belongs to the peptidase M13 family.</text>
</comment>
<feature type="domain" description="Peptidase M13 C-terminal" evidence="9">
    <location>
        <begin position="483"/>
        <end position="694"/>
    </location>
</feature>